<organism evidence="1 2">
    <name type="scientific">Rhizophagus irregularis</name>
    <dbReference type="NCBI Taxonomy" id="588596"/>
    <lineage>
        <taxon>Eukaryota</taxon>
        <taxon>Fungi</taxon>
        <taxon>Fungi incertae sedis</taxon>
        <taxon>Mucoromycota</taxon>
        <taxon>Glomeromycotina</taxon>
        <taxon>Glomeromycetes</taxon>
        <taxon>Glomerales</taxon>
        <taxon>Glomeraceae</taxon>
        <taxon>Rhizophagus</taxon>
    </lineage>
</organism>
<evidence type="ECO:0000313" key="1">
    <source>
        <dbReference type="EMBL" id="PKK77862.1"/>
    </source>
</evidence>
<reference evidence="1 2" key="1">
    <citation type="submission" date="2016-04" db="EMBL/GenBank/DDBJ databases">
        <title>Genome analyses suggest a sexual origin of heterokaryosis in a supposedly ancient asexual fungus.</title>
        <authorList>
            <person name="Ropars J."/>
            <person name="Sedzielewska K."/>
            <person name="Noel J."/>
            <person name="Charron P."/>
            <person name="Farinelli L."/>
            <person name="Marton T."/>
            <person name="Kruger M."/>
            <person name="Pelin A."/>
            <person name="Brachmann A."/>
            <person name="Corradi N."/>
        </authorList>
    </citation>
    <scope>NUCLEOTIDE SEQUENCE [LARGE SCALE GENOMIC DNA]</scope>
    <source>
        <strain evidence="1 2">C2</strain>
    </source>
</reference>
<reference evidence="1 2" key="2">
    <citation type="submission" date="2017-10" db="EMBL/GenBank/DDBJ databases">
        <title>Extensive intraspecific genome diversity in a model arbuscular mycorrhizal fungus.</title>
        <authorList>
            <person name="Chen E.C.H."/>
            <person name="Morin E."/>
            <person name="Baudet D."/>
            <person name="Noel J."/>
            <person name="Ndikumana S."/>
            <person name="Charron P."/>
            <person name="St-Onge C."/>
            <person name="Giorgi J."/>
            <person name="Grigoriev I.V."/>
            <person name="Roux C."/>
            <person name="Martin F.M."/>
            <person name="Corradi N."/>
        </authorList>
    </citation>
    <scope>NUCLEOTIDE SEQUENCE [LARGE SCALE GENOMIC DNA]</scope>
    <source>
        <strain evidence="1 2">C2</strain>
    </source>
</reference>
<accession>A0A2N1NVD5</accession>
<name>A0A2N1NVD5_9GLOM</name>
<evidence type="ECO:0000313" key="2">
    <source>
        <dbReference type="Proteomes" id="UP000233469"/>
    </source>
</evidence>
<gene>
    <name evidence="1" type="ORF">RhiirC2_770842</name>
</gene>
<dbReference type="AlphaFoldDB" id="A0A2N1NVD5"/>
<protein>
    <submittedName>
        <fullName evidence="1">Uncharacterized protein</fullName>
    </submittedName>
</protein>
<dbReference type="Proteomes" id="UP000233469">
    <property type="component" value="Unassembled WGS sequence"/>
</dbReference>
<dbReference type="EMBL" id="LLXL01000107">
    <property type="protein sequence ID" value="PKK77862.1"/>
    <property type="molecule type" value="Genomic_DNA"/>
</dbReference>
<sequence length="104" mass="12172">MKYSSLELSQQDESNGSKIAFLELILDEKLNSSCRDDSNKFRSRACKWRPISAWNLDLKRFRPGTWIWRDFNLEFVNGDRYFSLELGYGKVSALEFLNLTSSGY</sequence>
<proteinExistence type="predicted"/>
<comment type="caution">
    <text evidence="1">The sequence shown here is derived from an EMBL/GenBank/DDBJ whole genome shotgun (WGS) entry which is preliminary data.</text>
</comment>